<feature type="compositionally biased region" description="Pro residues" evidence="1">
    <location>
        <begin position="1"/>
        <end position="24"/>
    </location>
</feature>
<organism evidence="2 3">
    <name type="scientific">Mycena venus</name>
    <dbReference type="NCBI Taxonomy" id="2733690"/>
    <lineage>
        <taxon>Eukaryota</taxon>
        <taxon>Fungi</taxon>
        <taxon>Dikarya</taxon>
        <taxon>Basidiomycota</taxon>
        <taxon>Agaricomycotina</taxon>
        <taxon>Agaricomycetes</taxon>
        <taxon>Agaricomycetidae</taxon>
        <taxon>Agaricales</taxon>
        <taxon>Marasmiineae</taxon>
        <taxon>Mycenaceae</taxon>
        <taxon>Mycena</taxon>
    </lineage>
</organism>
<protein>
    <submittedName>
        <fullName evidence="2">Uncharacterized protein</fullName>
    </submittedName>
</protein>
<keyword evidence="3" id="KW-1185">Reference proteome</keyword>
<feature type="compositionally biased region" description="Basic and acidic residues" evidence="1">
    <location>
        <begin position="71"/>
        <end position="82"/>
    </location>
</feature>
<evidence type="ECO:0000313" key="2">
    <source>
        <dbReference type="EMBL" id="KAF7352966.1"/>
    </source>
</evidence>
<gene>
    <name evidence="2" type="ORF">MVEN_01264000</name>
</gene>
<feature type="region of interest" description="Disordered" evidence="1">
    <location>
        <begin position="1"/>
        <end position="111"/>
    </location>
</feature>
<proteinExistence type="predicted"/>
<dbReference type="AlphaFoldDB" id="A0A8H6Y6A8"/>
<evidence type="ECO:0000313" key="3">
    <source>
        <dbReference type="Proteomes" id="UP000620124"/>
    </source>
</evidence>
<dbReference type="Proteomes" id="UP000620124">
    <property type="component" value="Unassembled WGS sequence"/>
</dbReference>
<comment type="caution">
    <text evidence="2">The sequence shown here is derived from an EMBL/GenBank/DDBJ whole genome shotgun (WGS) entry which is preliminary data.</text>
</comment>
<accession>A0A8H6Y6A8</accession>
<reference evidence="2" key="1">
    <citation type="submission" date="2020-05" db="EMBL/GenBank/DDBJ databases">
        <title>Mycena genomes resolve the evolution of fungal bioluminescence.</title>
        <authorList>
            <person name="Tsai I.J."/>
        </authorList>
    </citation>
    <scope>NUCLEOTIDE SEQUENCE</scope>
    <source>
        <strain evidence="2">CCC161011</strain>
    </source>
</reference>
<name>A0A8H6Y6A8_9AGAR</name>
<dbReference type="EMBL" id="JACAZI010000009">
    <property type="protein sequence ID" value="KAF7352966.1"/>
    <property type="molecule type" value="Genomic_DNA"/>
</dbReference>
<feature type="compositionally biased region" description="Low complexity" evidence="1">
    <location>
        <begin position="45"/>
        <end position="58"/>
    </location>
</feature>
<sequence length="111" mass="11812">MEAPQNPPQPNQTPLHPSLPPKPVAGPIITAPHSARGNNSRKSPVKAVPVEQVPAVPQISESTKPSVDGNEPDRRQEGKQDDASSDSGPTPAPLPRNRRAISTPRTTGRRL</sequence>
<evidence type="ECO:0000256" key="1">
    <source>
        <dbReference type="SAM" id="MobiDB-lite"/>
    </source>
</evidence>